<evidence type="ECO:0000256" key="2">
    <source>
        <dbReference type="ARBA" id="ARBA00022598"/>
    </source>
</evidence>
<comment type="similarity">
    <text evidence="1">Belongs to the ATP-dependent AMP-binding enzyme family.</text>
</comment>
<dbReference type="Proteomes" id="UP001165561">
    <property type="component" value="Unassembled WGS sequence"/>
</dbReference>
<feature type="domain" description="AMP-binding enzyme C-terminal" evidence="5">
    <location>
        <begin position="336"/>
        <end position="407"/>
    </location>
</feature>
<dbReference type="EMBL" id="JARACI010001153">
    <property type="protein sequence ID" value="MDD9207771.1"/>
    <property type="molecule type" value="Genomic_DNA"/>
</dbReference>
<dbReference type="InterPro" id="IPR042099">
    <property type="entry name" value="ANL_N_sf"/>
</dbReference>
<protein>
    <submittedName>
        <fullName evidence="6">AMP-binding protein</fullName>
    </submittedName>
</protein>
<dbReference type="Pfam" id="PF13193">
    <property type="entry name" value="AMP-binding_C"/>
    <property type="match status" value="1"/>
</dbReference>
<name>A0ABT5U0A7_9MICO</name>
<dbReference type="Gene3D" id="3.40.50.12780">
    <property type="entry name" value="N-terminal domain of ligase-like"/>
    <property type="match status" value="1"/>
</dbReference>
<feature type="domain" description="AMP-dependent synthetase/ligase" evidence="4">
    <location>
        <begin position="83"/>
        <end position="276"/>
    </location>
</feature>
<accession>A0ABT5U0A7</accession>
<gene>
    <name evidence="6" type="ORF">PU560_15045</name>
</gene>
<dbReference type="InterPro" id="IPR045851">
    <property type="entry name" value="AMP-bd_C_sf"/>
</dbReference>
<comment type="caution">
    <text evidence="6">The sequence shown here is derived from an EMBL/GenBank/DDBJ whole genome shotgun (WGS) entry which is preliminary data.</text>
</comment>
<evidence type="ECO:0000313" key="7">
    <source>
        <dbReference type="Proteomes" id="UP001165561"/>
    </source>
</evidence>
<dbReference type="InterPro" id="IPR000873">
    <property type="entry name" value="AMP-dep_synth/lig_dom"/>
</dbReference>
<evidence type="ECO:0000256" key="1">
    <source>
        <dbReference type="ARBA" id="ARBA00006432"/>
    </source>
</evidence>
<evidence type="ECO:0000256" key="3">
    <source>
        <dbReference type="SAM" id="MobiDB-lite"/>
    </source>
</evidence>
<dbReference type="SUPFAM" id="SSF56801">
    <property type="entry name" value="Acetyl-CoA synthetase-like"/>
    <property type="match status" value="1"/>
</dbReference>
<organism evidence="6 7">
    <name type="scientific">Georgenia halotolerans</name>
    <dbReference type="NCBI Taxonomy" id="3028317"/>
    <lineage>
        <taxon>Bacteria</taxon>
        <taxon>Bacillati</taxon>
        <taxon>Actinomycetota</taxon>
        <taxon>Actinomycetes</taxon>
        <taxon>Micrococcales</taxon>
        <taxon>Bogoriellaceae</taxon>
        <taxon>Georgenia</taxon>
    </lineage>
</organism>
<dbReference type="PANTHER" id="PTHR43201:SF5">
    <property type="entry name" value="MEDIUM-CHAIN ACYL-COA LIGASE ACSF2, MITOCHONDRIAL"/>
    <property type="match status" value="1"/>
</dbReference>
<reference evidence="6" key="1">
    <citation type="submission" date="2023-02" db="EMBL/GenBank/DDBJ databases">
        <title>Georgenia sp.10Sc9-8, isolated from a soil sample collected from the Taklamakan desert.</title>
        <authorList>
            <person name="Liu S."/>
        </authorList>
    </citation>
    <scope>NUCLEOTIDE SEQUENCE</scope>
    <source>
        <strain evidence="6">10Sc9-8</strain>
    </source>
</reference>
<dbReference type="Gene3D" id="3.30.300.30">
    <property type="match status" value="1"/>
</dbReference>
<evidence type="ECO:0000313" key="6">
    <source>
        <dbReference type="EMBL" id="MDD9207771.1"/>
    </source>
</evidence>
<keyword evidence="2" id="KW-0436">Ligase</keyword>
<keyword evidence="7" id="KW-1185">Reference proteome</keyword>
<evidence type="ECO:0000259" key="5">
    <source>
        <dbReference type="Pfam" id="PF13193"/>
    </source>
</evidence>
<dbReference type="PANTHER" id="PTHR43201">
    <property type="entry name" value="ACYL-COA SYNTHETASE"/>
    <property type="match status" value="1"/>
</dbReference>
<proteinExistence type="inferred from homology"/>
<sequence length="433" mass="44479">MSPDPLPAQPHHPTSGGAGRHGYTRVLPLAGGTRPADVARLAAVLVHLLGPAGAREGTVVLPHPPGVPARQVLAETGPATAIPPGTAVLLRTSGSTTGRGHVVALGAAALTASARATERRLSGPGHWLLPLPTHHVAGLQVLVRSAVAGTVPVVLDTSAGFDPARLARTVRELPAGTSPWYTSLVPTQLVRLLAAGEDAVAPLRRFAAILVGGAGTPPDVLAGARDAGLAVVTTYGMTETGGGCVYDGVPLPGVRLALEDDGQRLRIGGPMVATGYVDDPEADAATFVTEGEQRWLRTSDRGELRTRGGRQHLTVLGRVDDVITTGGVKVSPGEVEDALAAPGVELVVVGVPDPEWGELVTAVVVDHDGTVPDLPDVRARVRDRVGGAHAPRALVHVQELPLLGSGKVDRRAAARLAADRLARPGAAGTERHR</sequence>
<feature type="region of interest" description="Disordered" evidence="3">
    <location>
        <begin position="1"/>
        <end position="25"/>
    </location>
</feature>
<dbReference type="InterPro" id="IPR025110">
    <property type="entry name" value="AMP-bd_C"/>
</dbReference>
<dbReference type="Pfam" id="PF00501">
    <property type="entry name" value="AMP-binding"/>
    <property type="match status" value="1"/>
</dbReference>
<evidence type="ECO:0000259" key="4">
    <source>
        <dbReference type="Pfam" id="PF00501"/>
    </source>
</evidence>
<feature type="compositionally biased region" description="Pro residues" evidence="3">
    <location>
        <begin position="1"/>
        <end position="10"/>
    </location>
</feature>